<evidence type="ECO:0000256" key="4">
    <source>
        <dbReference type="ARBA" id="ARBA00023157"/>
    </source>
</evidence>
<sequence length="142" mass="15531">LMHTQLLLLHILILLSAAWDVLCAGTHHNRVRACDRFGCGGFNARSEGAIHKAVDVVCDDYGIITAPFSGNLGGPVGRKAGHIFHYDVHCVKIFNVRPYRYTGPIGQGQALGYLLPLQETFSGITSHVELQMCDQSDPTPFI</sequence>
<feature type="chain" id="PRO_5043926927" evidence="6">
    <location>
        <begin position="19"/>
        <end position="142"/>
    </location>
</feature>
<evidence type="ECO:0000256" key="3">
    <source>
        <dbReference type="ARBA" id="ARBA00022833"/>
    </source>
</evidence>
<comment type="similarity">
    <text evidence="5">Belongs to the LECT2/MIM-1 family.</text>
</comment>
<dbReference type="InterPro" id="IPR011055">
    <property type="entry name" value="Dup_hybrid_motif"/>
</dbReference>
<protein>
    <submittedName>
        <fullName evidence="7">Uncharacterized protein</fullName>
    </submittedName>
</protein>
<dbReference type="Proteomes" id="UP001501920">
    <property type="component" value="Chromosome 16"/>
</dbReference>
<evidence type="ECO:0000256" key="5">
    <source>
        <dbReference type="ARBA" id="ARBA00024361"/>
    </source>
</evidence>
<evidence type="ECO:0000256" key="2">
    <source>
        <dbReference type="ARBA" id="ARBA00022729"/>
    </source>
</evidence>
<reference evidence="7 8" key="1">
    <citation type="submission" date="2020-10" db="EMBL/GenBank/DDBJ databases">
        <title>Pygocentrus nattereri (red-bellied piranha) genome, fPygNat1, primary haplotype.</title>
        <authorList>
            <person name="Myers G."/>
            <person name="Meyer A."/>
            <person name="Karagic N."/>
            <person name="Pippel M."/>
            <person name="Winkler S."/>
            <person name="Tracey A."/>
            <person name="Wood J."/>
            <person name="Formenti G."/>
            <person name="Howe K."/>
            <person name="Fedrigo O."/>
            <person name="Jarvis E.D."/>
        </authorList>
    </citation>
    <scope>NUCLEOTIDE SEQUENCE [LARGE SCALE GENOMIC DNA]</scope>
</reference>
<accession>A0A3B4E8F4</accession>
<evidence type="ECO:0000313" key="8">
    <source>
        <dbReference type="Proteomes" id="UP001501920"/>
    </source>
</evidence>
<keyword evidence="8" id="KW-1185">Reference proteome</keyword>
<reference evidence="7" key="2">
    <citation type="submission" date="2025-08" db="UniProtKB">
        <authorList>
            <consortium name="Ensembl"/>
        </authorList>
    </citation>
    <scope>IDENTIFICATION</scope>
</reference>
<reference evidence="7" key="3">
    <citation type="submission" date="2025-09" db="UniProtKB">
        <authorList>
            <consortium name="Ensembl"/>
        </authorList>
    </citation>
    <scope>IDENTIFICATION</scope>
</reference>
<keyword evidence="1" id="KW-0479">Metal-binding</keyword>
<name>A0A3B4E8F4_PYGNA</name>
<evidence type="ECO:0000313" key="7">
    <source>
        <dbReference type="Ensembl" id="ENSPNAP00000032877.2"/>
    </source>
</evidence>
<organism evidence="7 8">
    <name type="scientific">Pygocentrus nattereri</name>
    <name type="common">Red-bellied piranha</name>
    <dbReference type="NCBI Taxonomy" id="42514"/>
    <lineage>
        <taxon>Eukaryota</taxon>
        <taxon>Metazoa</taxon>
        <taxon>Chordata</taxon>
        <taxon>Craniata</taxon>
        <taxon>Vertebrata</taxon>
        <taxon>Euteleostomi</taxon>
        <taxon>Actinopterygii</taxon>
        <taxon>Neopterygii</taxon>
        <taxon>Teleostei</taxon>
        <taxon>Ostariophysi</taxon>
        <taxon>Characiformes</taxon>
        <taxon>Characoidei</taxon>
        <taxon>Pygocentrus</taxon>
    </lineage>
</organism>
<proteinExistence type="inferred from homology"/>
<dbReference type="GeneTree" id="ENSGT00390000015484"/>
<dbReference type="AlphaFoldDB" id="A0A3B4E8F4"/>
<dbReference type="PANTHER" id="PTHR11329">
    <property type="entry name" value="LEUKOCYTE CELL-DERIVED CHEMOTAXIN 2"/>
    <property type="match status" value="1"/>
</dbReference>
<dbReference type="InterPro" id="IPR008663">
    <property type="entry name" value="LECT2"/>
</dbReference>
<dbReference type="GO" id="GO:0046872">
    <property type="term" value="F:metal ion binding"/>
    <property type="evidence" value="ECO:0007669"/>
    <property type="project" value="UniProtKB-KW"/>
</dbReference>
<dbReference type="Ensembl" id="ENSPNAT00000023226.2">
    <property type="protein sequence ID" value="ENSPNAP00000032877.2"/>
    <property type="gene ID" value="ENSPNAG00000021153.2"/>
</dbReference>
<feature type="signal peptide" evidence="6">
    <location>
        <begin position="1"/>
        <end position="18"/>
    </location>
</feature>
<dbReference type="Gene3D" id="2.70.70.10">
    <property type="entry name" value="Glucose Permease (Domain IIA)"/>
    <property type="match status" value="1"/>
</dbReference>
<dbReference type="OMA" id="SHGCGAF"/>
<dbReference type="PANTHER" id="PTHR11329:SF0">
    <property type="entry name" value="LEUKOCYTE CELL-DERIVED CHEMOTAXIN-2"/>
    <property type="match status" value="1"/>
</dbReference>
<keyword evidence="4" id="KW-1015">Disulfide bond</keyword>
<keyword evidence="2 6" id="KW-0732">Signal</keyword>
<evidence type="ECO:0000256" key="6">
    <source>
        <dbReference type="SAM" id="SignalP"/>
    </source>
</evidence>
<evidence type="ECO:0000256" key="1">
    <source>
        <dbReference type="ARBA" id="ARBA00022723"/>
    </source>
</evidence>
<keyword evidence="3" id="KW-0862">Zinc</keyword>